<protein>
    <submittedName>
        <fullName evidence="2">Uncharacterized protein</fullName>
    </submittedName>
</protein>
<sequence length="82" mass="8508">MQLFAADPPTFWRVIGGTGILVAVCLVSMGVSGVGVDFTPTGVHFAPATGREFRDLELRPVAPQGWLPPGDTSIHTGCPGAC</sequence>
<keyword evidence="1" id="KW-0472">Membrane</keyword>
<evidence type="ECO:0000256" key="1">
    <source>
        <dbReference type="SAM" id="Phobius"/>
    </source>
</evidence>
<feature type="transmembrane region" description="Helical" evidence="1">
    <location>
        <begin position="12"/>
        <end position="36"/>
    </location>
</feature>
<keyword evidence="1" id="KW-1133">Transmembrane helix</keyword>
<evidence type="ECO:0000313" key="3">
    <source>
        <dbReference type="Proteomes" id="UP000027345"/>
    </source>
</evidence>
<keyword evidence="3" id="KW-1185">Reference proteome</keyword>
<gene>
    <name evidence="2" type="ORF">DV20_05810</name>
</gene>
<dbReference type="RefSeq" id="WP_043776948.1">
    <property type="nucleotide sequence ID" value="NZ_JMQI01000011.1"/>
</dbReference>
<accession>A0A066UBK9</accession>
<proteinExistence type="predicted"/>
<evidence type="ECO:0000313" key="2">
    <source>
        <dbReference type="EMBL" id="KDN23232.1"/>
    </source>
</evidence>
<comment type="caution">
    <text evidence="2">The sequence shown here is derived from an EMBL/GenBank/DDBJ whole genome shotgun (WGS) entry which is preliminary data.</text>
</comment>
<dbReference type="Proteomes" id="UP000027345">
    <property type="component" value="Unassembled WGS sequence"/>
</dbReference>
<name>A0A066UBK9_9PSEU</name>
<dbReference type="AlphaFoldDB" id="A0A066UBK9"/>
<reference evidence="2 3" key="1">
    <citation type="submission" date="2014-05" db="EMBL/GenBank/DDBJ databases">
        <title>Draft genome sequence of Amycolatopsis rifamycinica DSM 46095.</title>
        <authorList>
            <person name="Lal R."/>
            <person name="Saxena A."/>
            <person name="Kumari R."/>
            <person name="Mukherjee U."/>
            <person name="Singh P."/>
            <person name="Sangwan N."/>
            <person name="Mahato N.K."/>
        </authorList>
    </citation>
    <scope>NUCLEOTIDE SEQUENCE [LARGE SCALE GENOMIC DNA]</scope>
    <source>
        <strain evidence="2 3">DSM 46095</strain>
    </source>
</reference>
<dbReference type="EMBL" id="JMQI01000011">
    <property type="protein sequence ID" value="KDN23232.1"/>
    <property type="molecule type" value="Genomic_DNA"/>
</dbReference>
<keyword evidence="1" id="KW-0812">Transmembrane</keyword>
<organism evidence="2 3">
    <name type="scientific">Amycolatopsis rifamycinica</name>
    <dbReference type="NCBI Taxonomy" id="287986"/>
    <lineage>
        <taxon>Bacteria</taxon>
        <taxon>Bacillati</taxon>
        <taxon>Actinomycetota</taxon>
        <taxon>Actinomycetes</taxon>
        <taxon>Pseudonocardiales</taxon>
        <taxon>Pseudonocardiaceae</taxon>
        <taxon>Amycolatopsis</taxon>
    </lineage>
</organism>